<reference evidence="1" key="1">
    <citation type="journal article" date="2014" name="Front. Microbiol.">
        <title>High frequency of phylogenetically diverse reductive dehalogenase-homologous genes in deep subseafloor sedimentary metagenomes.</title>
        <authorList>
            <person name="Kawai M."/>
            <person name="Futagami T."/>
            <person name="Toyoda A."/>
            <person name="Takaki Y."/>
            <person name="Nishi S."/>
            <person name="Hori S."/>
            <person name="Arai W."/>
            <person name="Tsubouchi T."/>
            <person name="Morono Y."/>
            <person name="Uchiyama I."/>
            <person name="Ito T."/>
            <person name="Fujiyama A."/>
            <person name="Inagaki F."/>
            <person name="Takami H."/>
        </authorList>
    </citation>
    <scope>NUCLEOTIDE SEQUENCE</scope>
    <source>
        <strain evidence="1">Expedition CK06-06</strain>
    </source>
</reference>
<evidence type="ECO:0000313" key="1">
    <source>
        <dbReference type="EMBL" id="GAG31185.1"/>
    </source>
</evidence>
<dbReference type="AlphaFoldDB" id="X0WKJ9"/>
<organism evidence="1">
    <name type="scientific">marine sediment metagenome</name>
    <dbReference type="NCBI Taxonomy" id="412755"/>
    <lineage>
        <taxon>unclassified sequences</taxon>
        <taxon>metagenomes</taxon>
        <taxon>ecological metagenomes</taxon>
    </lineage>
</organism>
<dbReference type="EMBL" id="BARS01049275">
    <property type="protein sequence ID" value="GAG31185.1"/>
    <property type="molecule type" value="Genomic_DNA"/>
</dbReference>
<comment type="caution">
    <text evidence="1">The sequence shown here is derived from an EMBL/GenBank/DDBJ whole genome shotgun (WGS) entry which is preliminary data.</text>
</comment>
<name>X0WKJ9_9ZZZZ</name>
<sequence>RLSANVRKNVIRLAKDCQRELNCEGDLIYGNFDDVQGWECEKVLAELDPVEECVECVDGYNYVLFQGNEVSLVCDRCDESEDWYEDGIDSFKEFFAVDSGYSGSSFLEIINNPSIPPELAERFIARMPNPPADVMFDETCENIIVPEEVGSAIHYLGCSCDFCNPVWGDNGTGC</sequence>
<proteinExistence type="predicted"/>
<feature type="non-terminal residue" evidence="1">
    <location>
        <position position="1"/>
    </location>
</feature>
<accession>X0WKJ9</accession>
<gene>
    <name evidence="1" type="ORF">S01H1_73728</name>
</gene>
<protein>
    <submittedName>
        <fullName evidence="1">Uncharacterized protein</fullName>
    </submittedName>
</protein>